<keyword evidence="2" id="KW-1185">Reference proteome</keyword>
<dbReference type="Pfam" id="PF17266">
    <property type="entry name" value="DUF5332"/>
    <property type="match status" value="1"/>
</dbReference>
<dbReference type="AlphaFoldDB" id="A0A0B1S7X5"/>
<dbReference type="PANTHER" id="PTHR38612:SF1">
    <property type="entry name" value="PROTEIN CBG06620"/>
    <property type="match status" value="1"/>
</dbReference>
<name>A0A0B1S7X5_OESDE</name>
<organism evidence="1 2">
    <name type="scientific">Oesophagostomum dentatum</name>
    <name type="common">Nodular worm</name>
    <dbReference type="NCBI Taxonomy" id="61180"/>
    <lineage>
        <taxon>Eukaryota</taxon>
        <taxon>Metazoa</taxon>
        <taxon>Ecdysozoa</taxon>
        <taxon>Nematoda</taxon>
        <taxon>Chromadorea</taxon>
        <taxon>Rhabditida</taxon>
        <taxon>Rhabditina</taxon>
        <taxon>Rhabditomorpha</taxon>
        <taxon>Strongyloidea</taxon>
        <taxon>Strongylidae</taxon>
        <taxon>Oesophagostomum</taxon>
    </lineage>
</organism>
<protein>
    <submittedName>
        <fullName evidence="1">Uncharacterized protein</fullName>
    </submittedName>
</protein>
<dbReference type="EMBL" id="KN595138">
    <property type="protein sequence ID" value="KHJ81029.1"/>
    <property type="molecule type" value="Genomic_DNA"/>
</dbReference>
<evidence type="ECO:0000313" key="1">
    <source>
        <dbReference type="EMBL" id="KHJ81029.1"/>
    </source>
</evidence>
<accession>A0A0B1S7X5</accession>
<dbReference type="OrthoDB" id="5774172at2759"/>
<proteinExistence type="predicted"/>
<dbReference type="Proteomes" id="UP000053660">
    <property type="component" value="Unassembled WGS sequence"/>
</dbReference>
<evidence type="ECO:0000313" key="2">
    <source>
        <dbReference type="Proteomes" id="UP000053660"/>
    </source>
</evidence>
<feature type="non-terminal residue" evidence="1">
    <location>
        <position position="1"/>
    </location>
</feature>
<dbReference type="InterPro" id="IPR035161">
    <property type="entry name" value="DUF5332"/>
</dbReference>
<dbReference type="PANTHER" id="PTHR38612">
    <property type="entry name" value="PROTEIN DCT-5-RELATED"/>
    <property type="match status" value="1"/>
</dbReference>
<sequence length="139" mass="15562">ATDYGCIFSSGCGRECTACSLCHTSKLQVVEVLTGSKLKTGDQCHELVTCATECVTKAHSNFAVINRCLRHHCAYHCFNGSCPKCASFIQRIFNQMCVSGDFKGRVKGFKGQCTELFREMVRAKFRKQFDEQERAAKKN</sequence>
<gene>
    <name evidence="1" type="ORF">OESDEN_19289</name>
</gene>
<reference evidence="1 2" key="1">
    <citation type="submission" date="2014-03" db="EMBL/GenBank/DDBJ databases">
        <title>Draft genome of the hookworm Oesophagostomum dentatum.</title>
        <authorList>
            <person name="Mitreva M."/>
        </authorList>
    </citation>
    <scope>NUCLEOTIDE SEQUENCE [LARGE SCALE GENOMIC DNA]</scope>
    <source>
        <strain evidence="1 2">OD-Hann</strain>
    </source>
</reference>